<dbReference type="Proteomes" id="UP001601948">
    <property type="component" value="Unassembled WGS sequence"/>
</dbReference>
<name>A0ABW6QMF6_9NOCA</name>
<evidence type="ECO:0000313" key="6">
    <source>
        <dbReference type="EMBL" id="MFF3222390.1"/>
    </source>
</evidence>
<evidence type="ECO:0000259" key="5">
    <source>
        <dbReference type="SMART" id="SM00824"/>
    </source>
</evidence>
<dbReference type="PANTHER" id="PTHR11487">
    <property type="entry name" value="THIOESTERASE"/>
    <property type="match status" value="1"/>
</dbReference>
<dbReference type="Gene3D" id="3.40.50.1820">
    <property type="entry name" value="alpha/beta hydrolase"/>
    <property type="match status" value="1"/>
</dbReference>
<evidence type="ECO:0000256" key="3">
    <source>
        <dbReference type="ARBA" id="ARBA00022801"/>
    </source>
</evidence>
<keyword evidence="3" id="KW-0378">Hydrolase</keyword>
<dbReference type="InterPro" id="IPR001031">
    <property type="entry name" value="Thioesterase"/>
</dbReference>
<keyword evidence="7" id="KW-1185">Reference proteome</keyword>
<comment type="catalytic activity">
    <reaction evidence="4">
        <text>a fatty acyl-CoA + H2O = a fatty acid + CoA + H(+)</text>
        <dbReference type="Rhea" id="RHEA:16781"/>
        <dbReference type="ChEBI" id="CHEBI:15377"/>
        <dbReference type="ChEBI" id="CHEBI:15378"/>
        <dbReference type="ChEBI" id="CHEBI:28868"/>
        <dbReference type="ChEBI" id="CHEBI:57287"/>
        <dbReference type="ChEBI" id="CHEBI:77636"/>
    </reaction>
</comment>
<dbReference type="Pfam" id="PF00975">
    <property type="entry name" value="Thioesterase"/>
    <property type="match status" value="1"/>
</dbReference>
<protein>
    <recommendedName>
        <fullName evidence="2">Thioesterase TesA</fullName>
    </recommendedName>
</protein>
<dbReference type="SUPFAM" id="SSF53474">
    <property type="entry name" value="alpha/beta-Hydrolases"/>
    <property type="match status" value="1"/>
</dbReference>
<dbReference type="InterPro" id="IPR012223">
    <property type="entry name" value="TEII"/>
</dbReference>
<evidence type="ECO:0000313" key="7">
    <source>
        <dbReference type="Proteomes" id="UP001601948"/>
    </source>
</evidence>
<dbReference type="RefSeq" id="WP_387714320.1">
    <property type="nucleotide sequence ID" value="NZ_JBIAPI010000001.1"/>
</dbReference>
<dbReference type="InterPro" id="IPR020802">
    <property type="entry name" value="TesA-like"/>
</dbReference>
<gene>
    <name evidence="6" type="ORF">ACFYV7_06305</name>
</gene>
<dbReference type="SMART" id="SM00824">
    <property type="entry name" value="PKS_TE"/>
    <property type="match status" value="1"/>
</dbReference>
<feature type="domain" description="Thioesterase TesA-like" evidence="5">
    <location>
        <begin position="23"/>
        <end position="226"/>
    </location>
</feature>
<comment type="caution">
    <text evidence="6">The sequence shown here is derived from an EMBL/GenBank/DDBJ whole genome shotgun (WGS) entry which is preliminary data.</text>
</comment>
<proteinExistence type="inferred from homology"/>
<dbReference type="PANTHER" id="PTHR11487:SF0">
    <property type="entry name" value="S-ACYL FATTY ACID SYNTHASE THIOESTERASE, MEDIUM CHAIN"/>
    <property type="match status" value="1"/>
</dbReference>
<dbReference type="InterPro" id="IPR029058">
    <property type="entry name" value="AB_hydrolase_fold"/>
</dbReference>
<organism evidence="6 7">
    <name type="scientific">Nocardia suismassiliense</name>
    <dbReference type="NCBI Taxonomy" id="2077092"/>
    <lineage>
        <taxon>Bacteria</taxon>
        <taxon>Bacillati</taxon>
        <taxon>Actinomycetota</taxon>
        <taxon>Actinomycetes</taxon>
        <taxon>Mycobacteriales</taxon>
        <taxon>Nocardiaceae</taxon>
        <taxon>Nocardia</taxon>
    </lineage>
</organism>
<comment type="similarity">
    <text evidence="1">Belongs to the thioesterase family.</text>
</comment>
<accession>A0ABW6QMF6</accession>
<reference evidence="6 7" key="1">
    <citation type="submission" date="2024-10" db="EMBL/GenBank/DDBJ databases">
        <title>The Natural Products Discovery Center: Release of the First 8490 Sequenced Strains for Exploring Actinobacteria Biosynthetic Diversity.</title>
        <authorList>
            <person name="Kalkreuter E."/>
            <person name="Kautsar S.A."/>
            <person name="Yang D."/>
            <person name="Bader C.D."/>
            <person name="Teijaro C.N."/>
            <person name="Fluegel L."/>
            <person name="Davis C.M."/>
            <person name="Simpson J.R."/>
            <person name="Lauterbach L."/>
            <person name="Steele A.D."/>
            <person name="Gui C."/>
            <person name="Meng S."/>
            <person name="Li G."/>
            <person name="Viehrig K."/>
            <person name="Ye F."/>
            <person name="Su P."/>
            <person name="Kiefer A.F."/>
            <person name="Nichols A."/>
            <person name="Cepeda A.J."/>
            <person name="Yan W."/>
            <person name="Fan B."/>
            <person name="Jiang Y."/>
            <person name="Adhikari A."/>
            <person name="Zheng C.-J."/>
            <person name="Schuster L."/>
            <person name="Cowan T.M."/>
            <person name="Smanski M.J."/>
            <person name="Chevrette M.G."/>
            <person name="De Carvalho L.P.S."/>
            <person name="Shen B."/>
        </authorList>
    </citation>
    <scope>NUCLEOTIDE SEQUENCE [LARGE SCALE GENOMIC DNA]</scope>
    <source>
        <strain evidence="6 7">NPDC003040</strain>
    </source>
</reference>
<evidence type="ECO:0000256" key="4">
    <source>
        <dbReference type="ARBA" id="ARBA00024293"/>
    </source>
</evidence>
<evidence type="ECO:0000256" key="1">
    <source>
        <dbReference type="ARBA" id="ARBA00007169"/>
    </source>
</evidence>
<sequence length="245" mass="27114">MTQSTEQWLECDVVRLEAPQRLICFPHAGGSASFFRQWGRQLNDIEVCAVRYPGRAQRMAEPSPTDLQHLGADIAEALVSLSDRPMALFGHSMGAVVALETARHLEEQGISVAHLFASGSRNAPLPDSAADQAEEDPDMLSQRLIDLGGTNAELVADPFFQELVLPYILGDARMFHSYSNRALPLLRCPVTTIFGDADADSDRRPWPELTEGTFCEQLVSGDHFYLTPNPPFDLIRTSLDTTMIR</sequence>
<evidence type="ECO:0000256" key="2">
    <source>
        <dbReference type="ARBA" id="ARBA00015007"/>
    </source>
</evidence>
<dbReference type="EMBL" id="JBIAPI010000001">
    <property type="protein sequence ID" value="MFF3222390.1"/>
    <property type="molecule type" value="Genomic_DNA"/>
</dbReference>